<proteinExistence type="inferred from homology"/>
<dbReference type="PROSITE" id="PS00599">
    <property type="entry name" value="AA_TRANSFER_CLASS_2"/>
    <property type="match status" value="1"/>
</dbReference>
<dbReference type="HAMAP" id="MF_01023">
    <property type="entry name" value="HisC_aminotrans_2"/>
    <property type="match status" value="1"/>
</dbReference>
<keyword evidence="6 9" id="KW-0663">Pyridoxal phosphate</keyword>
<gene>
    <name evidence="9" type="primary">hisC</name>
    <name evidence="11" type="ORF">FFL34_10615</name>
</gene>
<dbReference type="EMBL" id="VCIA01000001">
    <property type="protein sequence ID" value="TMN22515.1"/>
    <property type="molecule type" value="Genomic_DNA"/>
</dbReference>
<dbReference type="GO" id="GO:0004400">
    <property type="term" value="F:histidinol-phosphate transaminase activity"/>
    <property type="evidence" value="ECO:0007669"/>
    <property type="project" value="UniProtKB-UniRule"/>
</dbReference>
<reference evidence="11 12" key="1">
    <citation type="submission" date="2019-05" db="EMBL/GenBank/DDBJ databases">
        <title>Genomic analysis of Lentibacillus sp. NKC220-2.</title>
        <authorList>
            <person name="Oh Y.J."/>
        </authorList>
    </citation>
    <scope>NUCLEOTIDE SEQUENCE [LARGE SCALE GENOMIC DNA]</scope>
    <source>
        <strain evidence="11 12">NKC220-2</strain>
    </source>
</reference>
<dbReference type="Gene3D" id="3.40.640.10">
    <property type="entry name" value="Type I PLP-dependent aspartate aminotransferase-like (Major domain)"/>
    <property type="match status" value="1"/>
</dbReference>
<comment type="pathway">
    <text evidence="2 9">Amino-acid biosynthesis; L-histidine biosynthesis; L-histidine from 5-phospho-alpha-D-ribose 1-diphosphate: step 7/9.</text>
</comment>
<protein>
    <recommendedName>
        <fullName evidence="9">Histidinol-phosphate aminotransferase</fullName>
        <ecNumber evidence="9">2.6.1.9</ecNumber>
    </recommendedName>
    <alternativeName>
        <fullName evidence="9">Imidazole acetol-phosphate transaminase</fullName>
    </alternativeName>
</protein>
<comment type="catalytic activity">
    <reaction evidence="8 9">
        <text>L-histidinol phosphate + 2-oxoglutarate = 3-(imidazol-4-yl)-2-oxopropyl phosphate + L-glutamate</text>
        <dbReference type="Rhea" id="RHEA:23744"/>
        <dbReference type="ChEBI" id="CHEBI:16810"/>
        <dbReference type="ChEBI" id="CHEBI:29985"/>
        <dbReference type="ChEBI" id="CHEBI:57766"/>
        <dbReference type="ChEBI" id="CHEBI:57980"/>
        <dbReference type="EC" id="2.6.1.9"/>
    </reaction>
</comment>
<evidence type="ECO:0000256" key="7">
    <source>
        <dbReference type="ARBA" id="ARBA00023102"/>
    </source>
</evidence>
<dbReference type="OrthoDB" id="9813612at2"/>
<evidence type="ECO:0000256" key="4">
    <source>
        <dbReference type="ARBA" id="ARBA00022576"/>
    </source>
</evidence>
<dbReference type="Pfam" id="PF00155">
    <property type="entry name" value="Aminotran_1_2"/>
    <property type="match status" value="1"/>
</dbReference>
<dbReference type="InterPro" id="IPR050106">
    <property type="entry name" value="HistidinolP_aminotransfase"/>
</dbReference>
<dbReference type="Proteomes" id="UP000306980">
    <property type="component" value="Unassembled WGS sequence"/>
</dbReference>
<feature type="modified residue" description="N6-(pyridoxal phosphate)lysine" evidence="9">
    <location>
        <position position="210"/>
    </location>
</feature>
<comment type="caution">
    <text evidence="11">The sequence shown here is derived from an EMBL/GenBank/DDBJ whole genome shotgun (WGS) entry which is preliminary data.</text>
</comment>
<dbReference type="NCBIfam" id="TIGR01141">
    <property type="entry name" value="hisC"/>
    <property type="match status" value="1"/>
</dbReference>
<feature type="domain" description="Aminotransferase class I/classII large" evidence="10">
    <location>
        <begin position="25"/>
        <end position="347"/>
    </location>
</feature>
<dbReference type="AlphaFoldDB" id="A0A5S3QKX7"/>
<dbReference type="SUPFAM" id="SSF53383">
    <property type="entry name" value="PLP-dependent transferases"/>
    <property type="match status" value="1"/>
</dbReference>
<evidence type="ECO:0000259" key="10">
    <source>
        <dbReference type="Pfam" id="PF00155"/>
    </source>
</evidence>
<sequence length="367" mass="41211">MHKFWSETVKRTEPYVPGEQLNDSDIIKLNTNENPYGPSPKVVAAIQSELTRKLQLYPSPSADKLRSDIGQYYGLDKDHIFVGNGSDEVLAFSFMAFFETDAHIRFPSITYSFYPVYAKLFNIPYDEVPLNRDFSIPVASFFQSEGGVIIANPNAPTGLYLDIDTVEEIVANNPDQVVIIDEAYIDFAPASAASLVEQYPNLLVVQTMSKSRSLAGLRVGFAIGHPELIEALIRIKDSFNSYTMDRLAIAGAEAAINDVTYFHKTTNQIIETREWLIPEMKKRGFTVLPSAANFIFASHYKVTGETLYRELKQQKILIRHFQKPAVSNYVRISIGTDEQMNQLLTAIDSIITPQMTNQSTSTGARRN</sequence>
<keyword evidence="7 9" id="KW-0368">Histidine biosynthesis</keyword>
<dbReference type="InterPro" id="IPR004839">
    <property type="entry name" value="Aminotransferase_I/II_large"/>
</dbReference>
<dbReference type="GO" id="GO:0000105">
    <property type="term" value="P:L-histidine biosynthetic process"/>
    <property type="evidence" value="ECO:0007669"/>
    <property type="project" value="UniProtKB-UniRule"/>
</dbReference>
<evidence type="ECO:0000256" key="2">
    <source>
        <dbReference type="ARBA" id="ARBA00005011"/>
    </source>
</evidence>
<dbReference type="PANTHER" id="PTHR43643">
    <property type="entry name" value="HISTIDINOL-PHOSPHATE AMINOTRANSFERASE 2"/>
    <property type="match status" value="1"/>
</dbReference>
<evidence type="ECO:0000256" key="5">
    <source>
        <dbReference type="ARBA" id="ARBA00022679"/>
    </source>
</evidence>
<evidence type="ECO:0000313" key="11">
    <source>
        <dbReference type="EMBL" id="TMN22515.1"/>
    </source>
</evidence>
<evidence type="ECO:0000256" key="8">
    <source>
        <dbReference type="ARBA" id="ARBA00047481"/>
    </source>
</evidence>
<comment type="cofactor">
    <cofactor evidence="1 9">
        <name>pyridoxal 5'-phosphate</name>
        <dbReference type="ChEBI" id="CHEBI:597326"/>
    </cofactor>
</comment>
<evidence type="ECO:0000256" key="9">
    <source>
        <dbReference type="HAMAP-Rule" id="MF_01023"/>
    </source>
</evidence>
<evidence type="ECO:0000313" key="12">
    <source>
        <dbReference type="Proteomes" id="UP000306980"/>
    </source>
</evidence>
<dbReference type="EC" id="2.6.1.9" evidence="9"/>
<comment type="similarity">
    <text evidence="9">Belongs to the class-II pyridoxal-phosphate-dependent aminotransferase family. Histidinol-phosphate aminotransferase subfamily.</text>
</comment>
<dbReference type="RefSeq" id="WP_138603424.1">
    <property type="nucleotide sequence ID" value="NZ_VCIA01000001.1"/>
</dbReference>
<dbReference type="InterPro" id="IPR001917">
    <property type="entry name" value="Aminotrans_II_pyridoxalP_BS"/>
</dbReference>
<organism evidence="11 12">
    <name type="scientific">Lentibacillus cibarius</name>
    <dbReference type="NCBI Taxonomy" id="2583219"/>
    <lineage>
        <taxon>Bacteria</taxon>
        <taxon>Bacillati</taxon>
        <taxon>Bacillota</taxon>
        <taxon>Bacilli</taxon>
        <taxon>Bacillales</taxon>
        <taxon>Bacillaceae</taxon>
        <taxon>Lentibacillus</taxon>
    </lineage>
</organism>
<dbReference type="CDD" id="cd00609">
    <property type="entry name" value="AAT_like"/>
    <property type="match status" value="1"/>
</dbReference>
<evidence type="ECO:0000256" key="3">
    <source>
        <dbReference type="ARBA" id="ARBA00011738"/>
    </source>
</evidence>
<evidence type="ECO:0000256" key="1">
    <source>
        <dbReference type="ARBA" id="ARBA00001933"/>
    </source>
</evidence>
<dbReference type="Gene3D" id="3.90.1150.10">
    <property type="entry name" value="Aspartate Aminotransferase, domain 1"/>
    <property type="match status" value="1"/>
</dbReference>
<accession>A0A5S3QKX7</accession>
<comment type="subunit">
    <text evidence="3 9">Homodimer.</text>
</comment>
<evidence type="ECO:0000256" key="6">
    <source>
        <dbReference type="ARBA" id="ARBA00022898"/>
    </source>
</evidence>
<dbReference type="UniPathway" id="UPA00031">
    <property type="reaction ID" value="UER00012"/>
</dbReference>
<dbReference type="InterPro" id="IPR015421">
    <property type="entry name" value="PyrdxlP-dep_Trfase_major"/>
</dbReference>
<keyword evidence="9" id="KW-0028">Amino-acid biosynthesis</keyword>
<dbReference type="InterPro" id="IPR005861">
    <property type="entry name" value="HisP_aminotrans"/>
</dbReference>
<dbReference type="PANTHER" id="PTHR43643:SF3">
    <property type="entry name" value="HISTIDINOL-PHOSPHATE AMINOTRANSFERASE"/>
    <property type="match status" value="1"/>
</dbReference>
<name>A0A5S3QKX7_9BACI</name>
<dbReference type="GO" id="GO:0030170">
    <property type="term" value="F:pyridoxal phosphate binding"/>
    <property type="evidence" value="ECO:0007669"/>
    <property type="project" value="InterPro"/>
</dbReference>
<keyword evidence="5 9" id="KW-0808">Transferase</keyword>
<keyword evidence="4 9" id="KW-0032">Aminotransferase</keyword>
<dbReference type="InterPro" id="IPR015424">
    <property type="entry name" value="PyrdxlP-dep_Trfase"/>
</dbReference>
<dbReference type="InterPro" id="IPR015422">
    <property type="entry name" value="PyrdxlP-dep_Trfase_small"/>
</dbReference>